<dbReference type="FunFam" id="3.30.1490.100:FF:000007">
    <property type="entry name" value="DNA polymerase eta"/>
    <property type="match status" value="1"/>
</dbReference>
<evidence type="ECO:0000313" key="21">
    <source>
        <dbReference type="EnsemblMetazoa" id="XP_014252859.1"/>
    </source>
</evidence>
<evidence type="ECO:0000256" key="13">
    <source>
        <dbReference type="ARBA" id="ARBA00022843"/>
    </source>
</evidence>
<dbReference type="GO" id="GO:0008270">
    <property type="term" value="F:zinc ion binding"/>
    <property type="evidence" value="ECO:0007669"/>
    <property type="project" value="UniProtKB-KW"/>
</dbReference>
<dbReference type="Gene3D" id="3.30.70.270">
    <property type="match status" value="1"/>
</dbReference>
<keyword evidence="14" id="KW-0234">DNA repair</keyword>
<protein>
    <recommendedName>
        <fullName evidence="16">DNA polymerase eta</fullName>
        <ecNumber evidence="5">2.7.7.7</ecNumber>
    </recommendedName>
</protein>
<dbReference type="InterPro" id="IPR001126">
    <property type="entry name" value="UmuC"/>
</dbReference>
<evidence type="ECO:0000256" key="15">
    <source>
        <dbReference type="ARBA" id="ARBA00023242"/>
    </source>
</evidence>
<dbReference type="Pfam" id="PF18439">
    <property type="entry name" value="zf_UBZ"/>
    <property type="match status" value="1"/>
</dbReference>
<comment type="catalytic activity">
    <reaction evidence="17">
        <text>DNA(n) + a 2'-deoxyribonucleoside 5'-triphosphate = DNA(n+1) + diphosphate</text>
        <dbReference type="Rhea" id="RHEA:22508"/>
        <dbReference type="Rhea" id="RHEA-COMP:17339"/>
        <dbReference type="Rhea" id="RHEA-COMP:17340"/>
        <dbReference type="ChEBI" id="CHEBI:33019"/>
        <dbReference type="ChEBI" id="CHEBI:61560"/>
        <dbReference type="ChEBI" id="CHEBI:173112"/>
        <dbReference type="EC" id="2.7.7.7"/>
    </reaction>
</comment>
<comment type="cofactor">
    <cofactor evidence="1">
        <name>Mn(2+)</name>
        <dbReference type="ChEBI" id="CHEBI:29035"/>
    </cofactor>
</comment>
<keyword evidence="9" id="KW-0227">DNA damage</keyword>
<evidence type="ECO:0000256" key="12">
    <source>
        <dbReference type="ARBA" id="ARBA00022842"/>
    </source>
</evidence>
<dbReference type="Gene3D" id="3.40.1170.60">
    <property type="match status" value="1"/>
</dbReference>
<comment type="subcellular location">
    <subcellularLocation>
        <location evidence="3">Nucleus</location>
    </subcellularLocation>
</comment>
<sequence>MTDRVVALVDMDCFYCQVETRLNPSLLGIPMAVVQYNQWKQGGIIALSYEAKDKGVTRSMRGEEAKAICPEIVLVTVPTIRDKADLTRYRDAGREVVSVLCKFSDVVQKASVDEAYIDLTAPIQKRMNETNNTGIKIEDLASTFIVGYSDDNSNEEEERQKGTKSWLQDIFDSDFHPEAAQRLAYGAVIIEELRKAVLETTGFKCSAGIAHNKVLAKLACGIHKPNRQTVLPQDSVAGLFATLPLRKVRSLGGKFGEEIEESLGCKFMGDLLKYSEKELRDRFDDKTGSWLYNMSRGYEYEPVQSRLVSKSIGCCKKFPGKVALKSRKDVEHWLNKLSEELLERLLEDEAMYKRRATQIVVSVALEINKKDIVSSKTLLLPSYNYDKIFSLAMGCLRKFCTEDPSSLAWSPPIKYLGLSSGKFSDVGTKTINSFFKPVECKTLGEKTTLQIDLLDDTGSPSFFEKIFLKDVDSKGKERPKLSLLPFLEKAEDDDSKQNCVESDFIEPIEKNEVESKTKTNIKTMFKKIEDKENRLNIIKNDKVKEEILDSMETKLVKDPPKSTINCLFSKTEEKPQIKKAKTIESFLTNNTTAQFNPEEIFPDLNAIDDEILSMLPPNFRKKVIELRDQKRKEVAVHNIDKGKLNEFTDVNKPSTSGFQDVTEKNICNEEFCDSEESNPEIAVLVELTEDIDYKICQECFNKVPVLEYEEHCDFHLATKLQKELNTFPVVQDVKPKIQMSKASQPKKRKSSDLKQGKTNKKVMKSIDCFFKK</sequence>
<dbReference type="InterPro" id="IPR043128">
    <property type="entry name" value="Rev_trsase/Diguanyl_cyclase"/>
</dbReference>
<dbReference type="GO" id="GO:0005634">
    <property type="term" value="C:nucleus"/>
    <property type="evidence" value="ECO:0007669"/>
    <property type="project" value="UniProtKB-SubCell"/>
</dbReference>
<gene>
    <name evidence="21" type="primary">106668524</name>
</gene>
<keyword evidence="15" id="KW-0539">Nucleus</keyword>
<keyword evidence="22" id="KW-1185">Reference proteome</keyword>
<name>A0A8I6TIT2_CIMLE</name>
<evidence type="ECO:0000256" key="11">
    <source>
        <dbReference type="ARBA" id="ARBA00022833"/>
    </source>
</evidence>
<dbReference type="SUPFAM" id="SSF100879">
    <property type="entry name" value="Lesion bypass DNA polymerase (Y-family), little finger domain"/>
    <property type="match status" value="1"/>
</dbReference>
<keyword evidence="12" id="KW-0460">Magnesium</keyword>
<evidence type="ECO:0000256" key="3">
    <source>
        <dbReference type="ARBA" id="ARBA00004123"/>
    </source>
</evidence>
<keyword evidence="6" id="KW-0808">Transferase</keyword>
<comment type="similarity">
    <text evidence="4">Belongs to the DNA polymerase type-Y family.</text>
</comment>
<dbReference type="GO" id="GO:0042276">
    <property type="term" value="P:error-prone translesion synthesis"/>
    <property type="evidence" value="ECO:0007669"/>
    <property type="project" value="TreeGrafter"/>
</dbReference>
<dbReference type="InterPro" id="IPR043502">
    <property type="entry name" value="DNA/RNA_pol_sf"/>
</dbReference>
<feature type="domain" description="UBZ3-type" evidence="20">
    <location>
        <begin position="689"/>
        <end position="723"/>
    </location>
</feature>
<dbReference type="InterPro" id="IPR041298">
    <property type="entry name" value="UBZ3"/>
</dbReference>
<keyword evidence="13" id="KW-0832">Ubl conjugation</keyword>
<dbReference type="SUPFAM" id="SSF56672">
    <property type="entry name" value="DNA/RNA polymerases"/>
    <property type="match status" value="1"/>
</dbReference>
<dbReference type="PANTHER" id="PTHR45873">
    <property type="entry name" value="DNA POLYMERASE ETA"/>
    <property type="match status" value="1"/>
</dbReference>
<dbReference type="InterPro" id="IPR036775">
    <property type="entry name" value="DNA_pol_Y-fam_lit_finger_sf"/>
</dbReference>
<dbReference type="PANTHER" id="PTHR45873:SF1">
    <property type="entry name" value="DNA POLYMERASE ETA"/>
    <property type="match status" value="1"/>
</dbReference>
<keyword evidence="11" id="KW-0862">Zinc</keyword>
<dbReference type="GO" id="GO:0009411">
    <property type="term" value="P:response to UV"/>
    <property type="evidence" value="ECO:0007669"/>
    <property type="project" value="UniProtKB-ARBA"/>
</dbReference>
<dbReference type="Gene3D" id="1.10.150.20">
    <property type="entry name" value="5' to 3' exonuclease, C-terminal subdomain"/>
    <property type="match status" value="1"/>
</dbReference>
<dbReference type="GO" id="GO:0035861">
    <property type="term" value="C:site of double-strand break"/>
    <property type="evidence" value="ECO:0007669"/>
    <property type="project" value="TreeGrafter"/>
</dbReference>
<dbReference type="GO" id="GO:0006281">
    <property type="term" value="P:DNA repair"/>
    <property type="evidence" value="ECO:0007669"/>
    <property type="project" value="UniProtKB-KW"/>
</dbReference>
<evidence type="ECO:0000256" key="8">
    <source>
        <dbReference type="ARBA" id="ARBA00022723"/>
    </source>
</evidence>
<dbReference type="Proteomes" id="UP000494040">
    <property type="component" value="Unassembled WGS sequence"/>
</dbReference>
<dbReference type="GO" id="GO:0003887">
    <property type="term" value="F:DNA-directed DNA polymerase activity"/>
    <property type="evidence" value="ECO:0007669"/>
    <property type="project" value="UniProtKB-EC"/>
</dbReference>
<evidence type="ECO:0000256" key="14">
    <source>
        <dbReference type="ARBA" id="ARBA00023204"/>
    </source>
</evidence>
<keyword evidence="7" id="KW-0548">Nucleotidyltransferase</keyword>
<dbReference type="Pfam" id="PF00817">
    <property type="entry name" value="IMS"/>
    <property type="match status" value="1"/>
</dbReference>
<dbReference type="PROSITE" id="PS50173">
    <property type="entry name" value="UMUC"/>
    <property type="match status" value="1"/>
</dbReference>
<organism evidence="21 22">
    <name type="scientific">Cimex lectularius</name>
    <name type="common">Bed bug</name>
    <name type="synonym">Acanthia lectularia</name>
    <dbReference type="NCBI Taxonomy" id="79782"/>
    <lineage>
        <taxon>Eukaryota</taxon>
        <taxon>Metazoa</taxon>
        <taxon>Ecdysozoa</taxon>
        <taxon>Arthropoda</taxon>
        <taxon>Hexapoda</taxon>
        <taxon>Insecta</taxon>
        <taxon>Pterygota</taxon>
        <taxon>Neoptera</taxon>
        <taxon>Paraneoptera</taxon>
        <taxon>Hemiptera</taxon>
        <taxon>Heteroptera</taxon>
        <taxon>Panheteroptera</taxon>
        <taxon>Cimicomorpha</taxon>
        <taxon>Cimicidae</taxon>
        <taxon>Cimex</taxon>
    </lineage>
</organism>
<dbReference type="EnsemblMetazoa" id="XM_014397373.2">
    <property type="protein sequence ID" value="XP_014252859.1"/>
    <property type="gene ID" value="LOC106668524"/>
</dbReference>
<evidence type="ECO:0000256" key="4">
    <source>
        <dbReference type="ARBA" id="ARBA00010945"/>
    </source>
</evidence>
<dbReference type="EC" id="2.7.7.7" evidence="5"/>
<dbReference type="PROSITE" id="PS51907">
    <property type="entry name" value="ZF_UBZ3"/>
    <property type="match status" value="1"/>
</dbReference>
<dbReference type="Gene3D" id="3.30.1490.100">
    <property type="entry name" value="DNA polymerase, Y-family, little finger domain"/>
    <property type="match status" value="1"/>
</dbReference>
<dbReference type="GO" id="GO:0003684">
    <property type="term" value="F:damaged DNA binding"/>
    <property type="evidence" value="ECO:0007669"/>
    <property type="project" value="InterPro"/>
</dbReference>
<dbReference type="InterPro" id="IPR017961">
    <property type="entry name" value="DNA_pol_Y-fam_little_finger"/>
</dbReference>
<reference evidence="21" key="1">
    <citation type="submission" date="2022-01" db="UniProtKB">
        <authorList>
            <consortium name="EnsemblMetazoa"/>
        </authorList>
    </citation>
    <scope>IDENTIFICATION</scope>
</reference>
<dbReference type="KEGG" id="clec:106668524"/>
<dbReference type="OrthoDB" id="5723at2759"/>
<comment type="cofactor">
    <cofactor evidence="2">
        <name>Mg(2+)</name>
        <dbReference type="ChEBI" id="CHEBI:18420"/>
    </cofactor>
</comment>
<feature type="domain" description="UmuC" evidence="19">
    <location>
        <begin position="6"/>
        <end position="252"/>
    </location>
</feature>
<evidence type="ECO:0000256" key="1">
    <source>
        <dbReference type="ARBA" id="ARBA00001936"/>
    </source>
</evidence>
<evidence type="ECO:0000313" key="22">
    <source>
        <dbReference type="Proteomes" id="UP000494040"/>
    </source>
</evidence>
<evidence type="ECO:0000256" key="16">
    <source>
        <dbReference type="ARBA" id="ARBA00044975"/>
    </source>
</evidence>
<evidence type="ECO:0000256" key="18">
    <source>
        <dbReference type="SAM" id="MobiDB-lite"/>
    </source>
</evidence>
<proteinExistence type="inferred from homology"/>
<dbReference type="Pfam" id="PF21704">
    <property type="entry name" value="POLH-Rev1_HhH"/>
    <property type="match status" value="1"/>
</dbReference>
<feature type="region of interest" description="Disordered" evidence="18">
    <location>
        <begin position="738"/>
        <end position="759"/>
    </location>
</feature>
<evidence type="ECO:0000256" key="2">
    <source>
        <dbReference type="ARBA" id="ARBA00001946"/>
    </source>
</evidence>
<accession>A0A8I6TIT2</accession>
<dbReference type="FunFam" id="1.10.150.20:FF:000014">
    <property type="entry name" value="Polymerase (DNA directed), eta"/>
    <property type="match status" value="1"/>
</dbReference>
<evidence type="ECO:0000256" key="7">
    <source>
        <dbReference type="ARBA" id="ARBA00022695"/>
    </source>
</evidence>
<keyword evidence="8" id="KW-0479">Metal-binding</keyword>
<evidence type="ECO:0000256" key="6">
    <source>
        <dbReference type="ARBA" id="ARBA00022679"/>
    </source>
</evidence>
<evidence type="ECO:0000256" key="10">
    <source>
        <dbReference type="ARBA" id="ARBA00022771"/>
    </source>
</evidence>
<dbReference type="FunFam" id="3.40.1170.60:FF:000003">
    <property type="entry name" value="DNA polymerase eta"/>
    <property type="match status" value="1"/>
</dbReference>
<evidence type="ECO:0000256" key="9">
    <source>
        <dbReference type="ARBA" id="ARBA00022763"/>
    </source>
</evidence>
<dbReference type="AlphaFoldDB" id="A0A8I6TIT2"/>
<dbReference type="InterPro" id="IPR052230">
    <property type="entry name" value="DNA_polymerase_eta"/>
</dbReference>
<evidence type="ECO:0000256" key="17">
    <source>
        <dbReference type="ARBA" id="ARBA00049244"/>
    </source>
</evidence>
<evidence type="ECO:0000256" key="5">
    <source>
        <dbReference type="ARBA" id="ARBA00012417"/>
    </source>
</evidence>
<dbReference type="PIRSF" id="PIRSF036603">
    <property type="entry name" value="DPol_eta"/>
    <property type="match status" value="1"/>
</dbReference>
<keyword evidence="10" id="KW-0863">Zinc-finger</keyword>
<evidence type="ECO:0000259" key="19">
    <source>
        <dbReference type="PROSITE" id="PS50173"/>
    </source>
</evidence>
<dbReference type="GO" id="GO:0005657">
    <property type="term" value="C:replication fork"/>
    <property type="evidence" value="ECO:0007669"/>
    <property type="project" value="TreeGrafter"/>
</dbReference>
<dbReference type="Pfam" id="PF11799">
    <property type="entry name" value="IMS_C"/>
    <property type="match status" value="1"/>
</dbReference>
<evidence type="ECO:0000259" key="20">
    <source>
        <dbReference type="PROSITE" id="PS51907"/>
    </source>
</evidence>